<comment type="caution">
    <text evidence="1">The sequence shown here is derived from an EMBL/GenBank/DDBJ whole genome shotgun (WGS) entry which is preliminary data.</text>
</comment>
<gene>
    <name evidence="1" type="ORF">QAD02_009026</name>
</gene>
<organism evidence="1 2">
    <name type="scientific">Eretmocerus hayati</name>
    <dbReference type="NCBI Taxonomy" id="131215"/>
    <lineage>
        <taxon>Eukaryota</taxon>
        <taxon>Metazoa</taxon>
        <taxon>Ecdysozoa</taxon>
        <taxon>Arthropoda</taxon>
        <taxon>Hexapoda</taxon>
        <taxon>Insecta</taxon>
        <taxon>Pterygota</taxon>
        <taxon>Neoptera</taxon>
        <taxon>Endopterygota</taxon>
        <taxon>Hymenoptera</taxon>
        <taxon>Apocrita</taxon>
        <taxon>Proctotrupomorpha</taxon>
        <taxon>Chalcidoidea</taxon>
        <taxon>Aphelinidae</taxon>
        <taxon>Aphelininae</taxon>
        <taxon>Eretmocerus</taxon>
    </lineage>
</organism>
<accession>A0ACC2N8I1</accession>
<evidence type="ECO:0000313" key="2">
    <source>
        <dbReference type="Proteomes" id="UP001239111"/>
    </source>
</evidence>
<dbReference type="EMBL" id="CM056744">
    <property type="protein sequence ID" value="KAJ8667364.1"/>
    <property type="molecule type" value="Genomic_DNA"/>
</dbReference>
<name>A0ACC2N8I1_9HYME</name>
<protein>
    <submittedName>
        <fullName evidence="1">Uncharacterized protein</fullName>
    </submittedName>
</protein>
<reference evidence="1" key="1">
    <citation type="submission" date="2023-04" db="EMBL/GenBank/DDBJ databases">
        <title>A chromosome-level genome assembly of the parasitoid wasp Eretmocerus hayati.</title>
        <authorList>
            <person name="Zhong Y."/>
            <person name="Liu S."/>
            <person name="Liu Y."/>
        </authorList>
    </citation>
    <scope>NUCLEOTIDE SEQUENCE</scope>
    <source>
        <strain evidence="1">ZJU_SS_LIU_2023</strain>
    </source>
</reference>
<sequence>MEEEKKALFDAMKTSIKIGVSPTFGPIEPPITALFTMHIHRITKNPSRAVEVREEGNQLFRLNYHDSSAHGYIFRKYCHSIAVTEKNSELQAEAYGNRSALLFHLLNYEDCMVDIKRALKITKSSILKCRLLCRQVACLVALGSPEAEKTLEEAKLCMKRCKDKQAIAQCIEKAEKMITEGMNQPKHRKYFHKKVPQQNHDVDGVVQCSLRSVIMGVREAGSISNLKKELETIDKGYSLENLENHNAVLQNISFKSLYTLHSKSGAEEQFFSKLPDAALRLLVALAKYSEFFGRKFEFQEMENLALNKDAVFIGSLILRLMKISLAHQRLVANKSIYSAVNQVSEPDMSYLNRGYSISILSSYINHSCNPNVSRCFTQDNNVVIYALQPIKKGSQIFECYLDGIHMNSHCVKLEGSHNTFYETPKDVRQAALKEIYGFTCSCESCVDDWPPLRPVLKDLIKRKPDSYHKKLFKQPLEMQLFKSNKRIISLAENSENAEYTRKMISDLSQSIQDALNGGLPATSIITWELITTLKRVFDRLYGGRLDIPDDSELYEN</sequence>
<keyword evidence="2" id="KW-1185">Reference proteome</keyword>
<dbReference type="Proteomes" id="UP001239111">
    <property type="component" value="Chromosome 4"/>
</dbReference>
<evidence type="ECO:0000313" key="1">
    <source>
        <dbReference type="EMBL" id="KAJ8667364.1"/>
    </source>
</evidence>
<proteinExistence type="predicted"/>